<keyword evidence="17" id="KW-0472">Membrane</keyword>
<dbReference type="GO" id="GO:0006515">
    <property type="term" value="P:protein quality control for misfolded or incompletely synthesized proteins"/>
    <property type="evidence" value="ECO:0007669"/>
    <property type="project" value="TreeGrafter"/>
</dbReference>
<dbReference type="GO" id="GO:0034982">
    <property type="term" value="P:mitochondrial protein processing"/>
    <property type="evidence" value="ECO:0007669"/>
    <property type="project" value="UniProtKB-ARBA"/>
</dbReference>
<evidence type="ECO:0000256" key="11">
    <source>
        <dbReference type="ARBA" id="ARBA00022840"/>
    </source>
</evidence>
<dbReference type="InterPro" id="IPR035984">
    <property type="entry name" value="Acyl-CoA-binding_sf"/>
</dbReference>
<dbReference type="EMBL" id="CAJRST010007779">
    <property type="protein sequence ID" value="CAG5897076.1"/>
    <property type="molecule type" value="Genomic_DNA"/>
</dbReference>
<dbReference type="InterPro" id="IPR037219">
    <property type="entry name" value="Peptidase_M41-like"/>
</dbReference>
<dbReference type="GO" id="GO:0005743">
    <property type="term" value="C:mitochondrial inner membrane"/>
    <property type="evidence" value="ECO:0007669"/>
    <property type="project" value="TreeGrafter"/>
</dbReference>
<evidence type="ECO:0000256" key="12">
    <source>
        <dbReference type="ARBA" id="ARBA00022989"/>
    </source>
</evidence>
<dbReference type="SUPFAM" id="SSF140990">
    <property type="entry name" value="FtsH protease domain-like"/>
    <property type="match status" value="1"/>
</dbReference>
<dbReference type="Proteomes" id="UP000677803">
    <property type="component" value="Unassembled WGS sequence"/>
</dbReference>
<evidence type="ECO:0000256" key="15">
    <source>
        <dbReference type="ARBA" id="ARBA00023121"/>
    </source>
</evidence>
<dbReference type="FunFam" id="1.20.80.10:FF:000010">
    <property type="entry name" value="Acyl-CoA-binding domain-containing protein 5"/>
    <property type="match status" value="1"/>
</dbReference>
<evidence type="ECO:0000256" key="17">
    <source>
        <dbReference type="ARBA" id="ARBA00023136"/>
    </source>
</evidence>
<dbReference type="InterPro" id="IPR003960">
    <property type="entry name" value="ATPase_AAA_CS"/>
</dbReference>
<evidence type="ECO:0000256" key="20">
    <source>
        <dbReference type="ARBA" id="ARBA00078792"/>
    </source>
</evidence>
<dbReference type="Gene3D" id="1.20.58.760">
    <property type="entry name" value="Peptidase M41"/>
    <property type="match status" value="1"/>
</dbReference>
<evidence type="ECO:0000256" key="22">
    <source>
        <dbReference type="SAM" id="MobiDB-lite"/>
    </source>
</evidence>
<feature type="compositionally biased region" description="Acidic residues" evidence="22">
    <location>
        <begin position="230"/>
        <end position="241"/>
    </location>
</feature>
<feature type="compositionally biased region" description="Basic and acidic residues" evidence="22">
    <location>
        <begin position="218"/>
        <end position="229"/>
    </location>
</feature>
<dbReference type="GO" id="GO:0004176">
    <property type="term" value="F:ATP-dependent peptidase activity"/>
    <property type="evidence" value="ECO:0007669"/>
    <property type="project" value="InterPro"/>
</dbReference>
<dbReference type="SMART" id="SM00382">
    <property type="entry name" value="AAA"/>
    <property type="match status" value="1"/>
</dbReference>
<evidence type="ECO:0000256" key="21">
    <source>
        <dbReference type="ARBA" id="ARBA00078852"/>
    </source>
</evidence>
<evidence type="ECO:0000256" key="14">
    <source>
        <dbReference type="ARBA" id="ARBA00023054"/>
    </source>
</evidence>
<dbReference type="PROSITE" id="PS00880">
    <property type="entry name" value="ACB_1"/>
    <property type="match status" value="1"/>
</dbReference>
<evidence type="ECO:0000313" key="24">
    <source>
        <dbReference type="EMBL" id="CAG5897076.1"/>
    </source>
</evidence>
<dbReference type="GO" id="GO:0046872">
    <property type="term" value="F:metal ion binding"/>
    <property type="evidence" value="ECO:0007669"/>
    <property type="project" value="UniProtKB-KW"/>
</dbReference>
<dbReference type="GO" id="GO:0000062">
    <property type="term" value="F:fatty-acyl-CoA binding"/>
    <property type="evidence" value="ECO:0007669"/>
    <property type="project" value="InterPro"/>
</dbReference>
<feature type="compositionally biased region" description="Basic and acidic residues" evidence="22">
    <location>
        <begin position="264"/>
        <end position="274"/>
    </location>
</feature>
<keyword evidence="6" id="KW-0812">Transmembrane</keyword>
<keyword evidence="11" id="KW-0067">ATP-binding</keyword>
<dbReference type="Pfam" id="PF01434">
    <property type="entry name" value="Peptidase_M41"/>
    <property type="match status" value="1"/>
</dbReference>
<evidence type="ECO:0000256" key="9">
    <source>
        <dbReference type="ARBA" id="ARBA00022801"/>
    </source>
</evidence>
<comment type="similarity">
    <text evidence="3">In the C-terminal section; belongs to the peptidase M41 family.</text>
</comment>
<dbReference type="GO" id="GO:0010636">
    <property type="term" value="P:positive regulation of mitochondrial fusion"/>
    <property type="evidence" value="ECO:0007669"/>
    <property type="project" value="UniProtKB-ARBA"/>
</dbReference>
<dbReference type="PRINTS" id="PR00689">
    <property type="entry name" value="ACOABINDINGP"/>
</dbReference>
<evidence type="ECO:0000256" key="18">
    <source>
        <dbReference type="ARBA" id="ARBA00062117"/>
    </source>
</evidence>
<feature type="compositionally biased region" description="Basic and acidic residues" evidence="22">
    <location>
        <begin position="242"/>
        <end position="256"/>
    </location>
</feature>
<keyword evidence="9" id="KW-0378">Hydrolase</keyword>
<reference evidence="24" key="1">
    <citation type="submission" date="2021-05" db="EMBL/GenBank/DDBJ databases">
        <authorList>
            <person name="Tigano A."/>
        </authorList>
    </citation>
    <scope>NUCLEOTIDE SEQUENCE</scope>
</reference>
<gene>
    <name evidence="24" type="ORF">MMEN_LOCUS8120</name>
</gene>
<dbReference type="InterPro" id="IPR000582">
    <property type="entry name" value="Acyl-CoA-binding_protein"/>
</dbReference>
<dbReference type="CDD" id="cd00435">
    <property type="entry name" value="ACBP"/>
    <property type="match status" value="1"/>
</dbReference>
<dbReference type="Gene3D" id="3.40.50.300">
    <property type="entry name" value="P-loop containing nucleotide triphosphate hydrolases"/>
    <property type="match status" value="1"/>
</dbReference>
<evidence type="ECO:0000256" key="16">
    <source>
        <dbReference type="ARBA" id="ARBA00023128"/>
    </source>
</evidence>
<dbReference type="SUPFAM" id="SSF47027">
    <property type="entry name" value="Acyl-CoA binding protein"/>
    <property type="match status" value="1"/>
</dbReference>
<dbReference type="NCBIfam" id="TIGR01241">
    <property type="entry name" value="FtsH_fam"/>
    <property type="match status" value="1"/>
</dbReference>
<keyword evidence="13" id="KW-0482">Metalloprotease</keyword>
<dbReference type="Pfam" id="PF00004">
    <property type="entry name" value="AAA"/>
    <property type="match status" value="1"/>
</dbReference>
<evidence type="ECO:0000256" key="19">
    <source>
        <dbReference type="ARBA" id="ARBA00072035"/>
    </source>
</evidence>
<dbReference type="FunFam" id="1.20.58.760:FF:000002">
    <property type="entry name" value="ATP-dependent zinc metalloprotease FtsH"/>
    <property type="match status" value="1"/>
</dbReference>
<proteinExistence type="inferred from homology"/>
<dbReference type="GO" id="GO:0004222">
    <property type="term" value="F:metalloendopeptidase activity"/>
    <property type="evidence" value="ECO:0007669"/>
    <property type="project" value="InterPro"/>
</dbReference>
<comment type="similarity">
    <text evidence="4">In the N-terminal section; belongs to the AAA ATPase family.</text>
</comment>
<keyword evidence="10" id="KW-0862">Zinc</keyword>
<dbReference type="InterPro" id="IPR003593">
    <property type="entry name" value="AAA+_ATPase"/>
</dbReference>
<evidence type="ECO:0000313" key="25">
    <source>
        <dbReference type="Proteomes" id="UP000677803"/>
    </source>
</evidence>
<evidence type="ECO:0000256" key="1">
    <source>
        <dbReference type="ARBA" id="ARBA00001947"/>
    </source>
</evidence>
<dbReference type="InterPro" id="IPR000642">
    <property type="entry name" value="Peptidase_M41"/>
</dbReference>
<evidence type="ECO:0000256" key="8">
    <source>
        <dbReference type="ARBA" id="ARBA00022741"/>
    </source>
</evidence>
<feature type="compositionally biased region" description="Low complexity" evidence="22">
    <location>
        <begin position="364"/>
        <end position="379"/>
    </location>
</feature>
<evidence type="ECO:0000256" key="7">
    <source>
        <dbReference type="ARBA" id="ARBA00022723"/>
    </source>
</evidence>
<dbReference type="FunFam" id="1.10.8.60:FF:000001">
    <property type="entry name" value="ATP-dependent zinc metalloprotease FtsH"/>
    <property type="match status" value="1"/>
</dbReference>
<keyword evidence="16" id="KW-0496">Mitochondrion</keyword>
<dbReference type="GO" id="GO:0005524">
    <property type="term" value="F:ATP binding"/>
    <property type="evidence" value="ECO:0007669"/>
    <property type="project" value="UniProtKB-KW"/>
</dbReference>
<dbReference type="InterPro" id="IPR027417">
    <property type="entry name" value="P-loop_NTPase"/>
</dbReference>
<dbReference type="Gene3D" id="1.10.8.60">
    <property type="match status" value="1"/>
</dbReference>
<feature type="domain" description="ACB" evidence="23">
    <location>
        <begin position="33"/>
        <end position="123"/>
    </location>
</feature>
<evidence type="ECO:0000256" key="3">
    <source>
        <dbReference type="ARBA" id="ARBA00010044"/>
    </source>
</evidence>
<dbReference type="GO" id="GO:0007005">
    <property type="term" value="P:mitochondrion organization"/>
    <property type="evidence" value="ECO:0007669"/>
    <property type="project" value="TreeGrafter"/>
</dbReference>
<evidence type="ECO:0000256" key="5">
    <source>
        <dbReference type="ARBA" id="ARBA00022670"/>
    </source>
</evidence>
<evidence type="ECO:0000259" key="23">
    <source>
        <dbReference type="PROSITE" id="PS51228"/>
    </source>
</evidence>
<dbReference type="PROSITE" id="PS51228">
    <property type="entry name" value="ACB_2"/>
    <property type="match status" value="1"/>
</dbReference>
<keyword evidence="14" id="KW-0175">Coiled coil</keyword>
<comment type="caution">
    <text evidence="24">The sequence shown here is derived from an EMBL/GenBank/DDBJ whole genome shotgun (WGS) entry which is preliminary data.</text>
</comment>
<dbReference type="Gene3D" id="1.20.80.10">
    <property type="match status" value="1"/>
</dbReference>
<protein>
    <recommendedName>
        <fullName evidence="19">ATP-dependent zinc metalloprotease YME1L1</fullName>
    </recommendedName>
    <alternativeName>
        <fullName evidence="20">ATP-dependent metalloprotease FtsH1</fullName>
    </alternativeName>
    <alternativeName>
        <fullName evidence="21">YME1-like protein 1</fullName>
    </alternativeName>
</protein>
<dbReference type="InterPro" id="IPR041569">
    <property type="entry name" value="AAA_lid_3"/>
</dbReference>
<accession>A0A8S4ARN5</accession>
<dbReference type="PANTHER" id="PTHR23076">
    <property type="entry name" value="METALLOPROTEASE M41 FTSH"/>
    <property type="match status" value="1"/>
</dbReference>
<dbReference type="InterPro" id="IPR003959">
    <property type="entry name" value="ATPase_AAA_core"/>
</dbReference>
<dbReference type="Pfam" id="PF17862">
    <property type="entry name" value="AAA_lid_3"/>
    <property type="match status" value="1"/>
</dbReference>
<evidence type="ECO:0000256" key="13">
    <source>
        <dbReference type="ARBA" id="ARBA00023049"/>
    </source>
</evidence>
<dbReference type="HAMAP" id="MF_01458">
    <property type="entry name" value="FtsH"/>
    <property type="match status" value="1"/>
</dbReference>
<keyword evidence="5" id="KW-0645">Protease</keyword>
<dbReference type="SUPFAM" id="SSF52540">
    <property type="entry name" value="P-loop containing nucleoside triphosphate hydrolases"/>
    <property type="match status" value="1"/>
</dbReference>
<comment type="subcellular location">
    <subcellularLocation>
        <location evidence="2">Mitochondrion membrane</location>
    </subcellularLocation>
</comment>
<dbReference type="FunFam" id="3.40.50.300:FF:000195">
    <property type="entry name" value="ATP-dependent zinc metalloprotease FTSH 11"/>
    <property type="match status" value="1"/>
</dbReference>
<keyword evidence="12" id="KW-1133">Transmembrane helix</keyword>
<dbReference type="Pfam" id="PF00887">
    <property type="entry name" value="ACBP"/>
    <property type="match status" value="1"/>
</dbReference>
<name>A0A8S4ARN5_9TELE</name>
<dbReference type="AlphaFoldDB" id="A0A8S4ARN5"/>
<comment type="cofactor">
    <cofactor evidence="1">
        <name>Zn(2+)</name>
        <dbReference type="ChEBI" id="CHEBI:29105"/>
    </cofactor>
</comment>
<sequence>MILIRISCQRCEDCLLSSFCGRSMAQEEDEHSLEAKFAAAVKVIRSLPEEGPFQPSDDMMLMFYSYYKQATLGPCRIPRPNGFWDNRGKAKWDAWKSLGNMTKEEAMKNYIEDIQLILETIPVSDDVSELVQMLGSFYTEVNGEGEEVEENEVDKRAFTRPFAGQADELLRSIKKPTMEGYGDLWDDIQNVQEIDKDGSARRLSVSNEEGSKESSQVEMKEGSSDWWRSEEEEEEAEAEEEDIRREEEDTEVERGWSPDPRFLMVDDKRWRSDTKSSLSSAEPSTSSVTNETHSSLNSELEEEELIYSIEPCAQQNPYMHFNGHLSDHSDPAPEVTHRSADSDNEEFCDSMEHLAMEEKRLSTSRGQSPGPGAAPARPSDLWFESSTTLKEAEEDRRSDDFCVKDGLSRSLDSGSLSRRGRGSRSPRSACRSLRCVSADATCGRAPRGGHPFPAARESVNEQIAVALLRLRHDMVDVMHRLQALEQLTRSQVSHAVCCISGGAGCTLASDHSLASPALSTTEEKVTLPLSHLINILHSLKSSVGSSSSATCKSRKHKEHAADVELHCTEPVWNPRELGFSDLGKQQLEELVSCVLPCLSPKDSPPPFGGPTPWRTSYVSAHSFYNNKHGASMSAPFFSKGQRSPLQNVSTELQHWPVFLQSRGFKTLRNRTRRVQSAYDRPVDSDAFTPSFMKGFLTRDKGVEVESLDGLLKNKGVPDAQQDSFKRGFAEGFLKAQALTQRTQGRLSEEDTSDPAVRFRTTSGLDSAVDPVQMKNVTFEHVKGVEEAKNELQEVVEFLKNPQKFTVLGGKLPKGVLLVGPPGTGKTLLARAVAGEADVPFYYASGSEFDEMFVGVGASRIRNLFREAKANAPCVIFIDELDSVGGKRIESPMHPYSRQTINQLLAEMDGFKPNEGVIIIGATNFPEALDNALIRPGRFDMQVTVPKPDVRGRTEILNWYLKKIKVDPAIEANIIARGTVGFSGADLENLVNQAALKAAVDGKDMVTLKELEFAKDKILMGPERRSAVIDKKNKLITAYHESGHAIVAYYTKDAMPINKATIMPRGPSLGHVSMLPENDRWSETRSQLLAQMDVSMGGRVAEEIIFGHEYITTGASSDFDSATKIAKMMVTRFGMCEKLGVMTYTDMTAQSPETQAAVEHEIRVLLKESYERAKALLKSHAKEHKNLADALLTYETLDAKEIQQVLEGKTLQTR</sequence>
<dbReference type="InterPro" id="IPR014352">
    <property type="entry name" value="FERM/acyl-CoA-bd_prot_sf"/>
</dbReference>
<dbReference type="InterPro" id="IPR005936">
    <property type="entry name" value="FtsH"/>
</dbReference>
<feature type="compositionally biased region" description="Low complexity" evidence="22">
    <location>
        <begin position="276"/>
        <end position="287"/>
    </location>
</feature>
<evidence type="ECO:0000256" key="4">
    <source>
        <dbReference type="ARBA" id="ARBA00010550"/>
    </source>
</evidence>
<keyword evidence="25" id="KW-1185">Reference proteome</keyword>
<keyword evidence="8" id="KW-0547">Nucleotide-binding</keyword>
<dbReference type="OrthoDB" id="1413014at2759"/>
<feature type="compositionally biased region" description="Basic and acidic residues" evidence="22">
    <location>
        <begin position="325"/>
        <end position="341"/>
    </location>
</feature>
<organism evidence="24 25">
    <name type="scientific">Menidia menidia</name>
    <name type="common">Atlantic silverside</name>
    <dbReference type="NCBI Taxonomy" id="238744"/>
    <lineage>
        <taxon>Eukaryota</taxon>
        <taxon>Metazoa</taxon>
        <taxon>Chordata</taxon>
        <taxon>Craniata</taxon>
        <taxon>Vertebrata</taxon>
        <taxon>Euteleostomi</taxon>
        <taxon>Actinopterygii</taxon>
        <taxon>Neopterygii</taxon>
        <taxon>Teleostei</taxon>
        <taxon>Neoteleostei</taxon>
        <taxon>Acanthomorphata</taxon>
        <taxon>Ovalentaria</taxon>
        <taxon>Atherinomorphae</taxon>
        <taxon>Atheriniformes</taxon>
        <taxon>Atherinopsidae</taxon>
        <taxon>Menidiinae</taxon>
        <taxon>Menidia</taxon>
    </lineage>
</organism>
<dbReference type="PROSITE" id="PS00674">
    <property type="entry name" value="AAA"/>
    <property type="match status" value="1"/>
</dbReference>
<dbReference type="InterPro" id="IPR022408">
    <property type="entry name" value="Acyl-CoA-binding_prot_CS"/>
</dbReference>
<keyword evidence="15" id="KW-0446">Lipid-binding</keyword>
<feature type="region of interest" description="Disordered" evidence="22">
    <location>
        <begin position="318"/>
        <end position="345"/>
    </location>
</feature>
<feature type="compositionally biased region" description="Polar residues" evidence="22">
    <location>
        <begin position="204"/>
        <end position="217"/>
    </location>
</feature>
<dbReference type="CDD" id="cd19501">
    <property type="entry name" value="RecA-like_FtsH"/>
    <property type="match status" value="1"/>
</dbReference>
<evidence type="ECO:0000256" key="10">
    <source>
        <dbReference type="ARBA" id="ARBA00022833"/>
    </source>
</evidence>
<comment type="subunit">
    <text evidence="18">Homohexamer; may also form heterohexamers. Exists in several complexes of 600-1100 kDa. Interacts with AFG1L.</text>
</comment>
<dbReference type="GO" id="GO:0016887">
    <property type="term" value="F:ATP hydrolysis activity"/>
    <property type="evidence" value="ECO:0007669"/>
    <property type="project" value="InterPro"/>
</dbReference>
<feature type="region of interest" description="Disordered" evidence="22">
    <location>
        <begin position="359"/>
        <end position="382"/>
    </location>
</feature>
<feature type="region of interest" description="Disordered" evidence="22">
    <location>
        <begin position="198"/>
        <end position="302"/>
    </location>
</feature>
<keyword evidence="7" id="KW-0479">Metal-binding</keyword>
<evidence type="ECO:0000256" key="6">
    <source>
        <dbReference type="ARBA" id="ARBA00022692"/>
    </source>
</evidence>
<dbReference type="PANTHER" id="PTHR23076:SF97">
    <property type="entry name" value="ATP-DEPENDENT ZINC METALLOPROTEASE YME1L1"/>
    <property type="match status" value="1"/>
</dbReference>
<evidence type="ECO:0000256" key="2">
    <source>
        <dbReference type="ARBA" id="ARBA00004325"/>
    </source>
</evidence>